<accession>A0A927H9H5</accession>
<dbReference type="PANTHER" id="PTHR33490">
    <property type="entry name" value="BLR5614 PROTEIN-RELATED"/>
    <property type="match status" value="1"/>
</dbReference>
<dbReference type="EMBL" id="JACXIY010000054">
    <property type="protein sequence ID" value="MBD2872627.1"/>
    <property type="molecule type" value="Genomic_DNA"/>
</dbReference>
<dbReference type="Proteomes" id="UP000632125">
    <property type="component" value="Unassembled WGS sequence"/>
</dbReference>
<proteinExistence type="predicted"/>
<dbReference type="InterPro" id="IPR038765">
    <property type="entry name" value="Papain-like_cys_pep_sf"/>
</dbReference>
<protein>
    <submittedName>
        <fullName evidence="3">Transglutaminase domain-containing protein</fullName>
    </submittedName>
</protein>
<dbReference type="SMART" id="SM00460">
    <property type="entry name" value="TGc"/>
    <property type="match status" value="1"/>
</dbReference>
<organism evidence="3 4">
    <name type="scientific">Paenibacillus arenilitoris</name>
    <dbReference type="NCBI Taxonomy" id="2772299"/>
    <lineage>
        <taxon>Bacteria</taxon>
        <taxon>Bacillati</taxon>
        <taxon>Bacillota</taxon>
        <taxon>Bacilli</taxon>
        <taxon>Bacillales</taxon>
        <taxon>Paenibacillaceae</taxon>
        <taxon>Paenibacillus</taxon>
    </lineage>
</organism>
<feature type="signal peptide" evidence="1">
    <location>
        <begin position="1"/>
        <end position="22"/>
    </location>
</feature>
<dbReference type="AlphaFoldDB" id="A0A927H9H5"/>
<dbReference type="InterPro" id="IPR002931">
    <property type="entry name" value="Transglutaminase-like"/>
</dbReference>
<gene>
    <name evidence="3" type="ORF">IDH41_29085</name>
</gene>
<reference evidence="3" key="1">
    <citation type="submission" date="2020-09" db="EMBL/GenBank/DDBJ databases">
        <title>A novel bacterium of genus Paenibacillus, isolated from South China Sea.</title>
        <authorList>
            <person name="Huang H."/>
            <person name="Mo K."/>
            <person name="Hu Y."/>
        </authorList>
    </citation>
    <scope>NUCLEOTIDE SEQUENCE</scope>
    <source>
        <strain evidence="3">IB182493</strain>
    </source>
</reference>
<feature type="domain" description="Transglutaminase-like" evidence="2">
    <location>
        <begin position="184"/>
        <end position="242"/>
    </location>
</feature>
<keyword evidence="4" id="KW-1185">Reference proteome</keyword>
<dbReference type="Gene3D" id="3.10.620.30">
    <property type="match status" value="1"/>
</dbReference>
<evidence type="ECO:0000256" key="1">
    <source>
        <dbReference type="SAM" id="SignalP"/>
    </source>
</evidence>
<dbReference type="PANTHER" id="PTHR33490:SF3">
    <property type="entry name" value="CONSERVED INTEGRAL MEMBRANE PROTEIN"/>
    <property type="match status" value="1"/>
</dbReference>
<name>A0A927H9H5_9BACL</name>
<sequence>MRKFILLVVSAFLLFAAMNVSAASAASGSEWLNQAGLAEGIVSVKYAVKAKVKTKLMIAKGSEKYTYNLTAGKKEEFFPLQLGNGEYTVSLLEHVSGTKYKVVKKETVKLNMKENQKVFLNSVQNIAWTSSGVAAVKAKELTKGLKTDTEKIKAIHDYIITNIKYDDQLAAKVPDDYLPNIDNTLKTKKAICYGYASLFAAMLRSINIPTKLVMGESAYVEVYHAWNEVWLNGKWITVDTTVDAGLKKSKKKVELIKDSAKYTPNRQY</sequence>
<comment type="caution">
    <text evidence="3">The sequence shown here is derived from an EMBL/GenBank/DDBJ whole genome shotgun (WGS) entry which is preliminary data.</text>
</comment>
<dbReference type="Pfam" id="PF01841">
    <property type="entry name" value="Transglut_core"/>
    <property type="match status" value="1"/>
</dbReference>
<dbReference type="RefSeq" id="WP_190867481.1">
    <property type="nucleotide sequence ID" value="NZ_JACXIY010000054.1"/>
</dbReference>
<dbReference type="SUPFAM" id="SSF54001">
    <property type="entry name" value="Cysteine proteinases"/>
    <property type="match status" value="1"/>
</dbReference>
<keyword evidence="1" id="KW-0732">Signal</keyword>
<evidence type="ECO:0000259" key="2">
    <source>
        <dbReference type="SMART" id="SM00460"/>
    </source>
</evidence>
<evidence type="ECO:0000313" key="3">
    <source>
        <dbReference type="EMBL" id="MBD2872627.1"/>
    </source>
</evidence>
<feature type="chain" id="PRO_5038570190" evidence="1">
    <location>
        <begin position="23"/>
        <end position="268"/>
    </location>
</feature>
<evidence type="ECO:0000313" key="4">
    <source>
        <dbReference type="Proteomes" id="UP000632125"/>
    </source>
</evidence>